<reference evidence="7" key="1">
    <citation type="submission" date="2023-08" db="EMBL/GenBank/DDBJ databases">
        <authorList>
            <person name="Alioto T."/>
            <person name="Alioto T."/>
            <person name="Gomez Garrido J."/>
        </authorList>
    </citation>
    <scope>NUCLEOTIDE SEQUENCE</scope>
</reference>
<dbReference type="GO" id="GO:0016605">
    <property type="term" value="C:PML body"/>
    <property type="evidence" value="ECO:0007669"/>
    <property type="project" value="TreeGrafter"/>
</dbReference>
<evidence type="ECO:0000313" key="8">
    <source>
        <dbReference type="Proteomes" id="UP001178508"/>
    </source>
</evidence>
<dbReference type="PROSITE" id="PS50011">
    <property type="entry name" value="PROTEIN_KINASE_DOM"/>
    <property type="match status" value="1"/>
</dbReference>
<dbReference type="GO" id="GO:0005737">
    <property type="term" value="C:cytoplasm"/>
    <property type="evidence" value="ECO:0007669"/>
    <property type="project" value="TreeGrafter"/>
</dbReference>
<protein>
    <submittedName>
        <fullName evidence="7">Homeodomain-interacting protein kinase 2-like</fullName>
    </submittedName>
</protein>
<dbReference type="GO" id="GO:0045944">
    <property type="term" value="P:positive regulation of transcription by RNA polymerase II"/>
    <property type="evidence" value="ECO:0007669"/>
    <property type="project" value="TreeGrafter"/>
</dbReference>
<dbReference type="GO" id="GO:0005524">
    <property type="term" value="F:ATP binding"/>
    <property type="evidence" value="ECO:0007669"/>
    <property type="project" value="UniProtKB-KW"/>
</dbReference>
<keyword evidence="3" id="KW-0547">Nucleotide-binding</keyword>
<evidence type="ECO:0000256" key="3">
    <source>
        <dbReference type="ARBA" id="ARBA00022741"/>
    </source>
</evidence>
<dbReference type="GO" id="GO:0003713">
    <property type="term" value="F:transcription coactivator activity"/>
    <property type="evidence" value="ECO:0007669"/>
    <property type="project" value="TreeGrafter"/>
</dbReference>
<evidence type="ECO:0000256" key="2">
    <source>
        <dbReference type="ARBA" id="ARBA00022679"/>
    </source>
</evidence>
<dbReference type="Pfam" id="PF00069">
    <property type="entry name" value="Pkinase"/>
    <property type="match status" value="1"/>
</dbReference>
<dbReference type="GO" id="GO:0003714">
    <property type="term" value="F:transcription corepressor activity"/>
    <property type="evidence" value="ECO:0007669"/>
    <property type="project" value="TreeGrafter"/>
</dbReference>
<dbReference type="GO" id="GO:0004674">
    <property type="term" value="F:protein serine/threonine kinase activity"/>
    <property type="evidence" value="ECO:0007669"/>
    <property type="project" value="UniProtKB-KW"/>
</dbReference>
<sequence>MQLPYDEAVDMWTLGVTAAEMATGYMLYPGDTEYDVLSYITQLQGQPEDHVVDKSLNPGYFFTPEDAAPRRWRLKSPEEFEQQSGYLPQLKYHSLDSLDDLEELMDLQRGHEEDHHLFMDLVKKMLDTDPEQRIKPHEVLQHPFMTEMVPQRSFRDKVMMESEAAISMDTLSSEYHQPEERQSQEEEIVVMMESEVAIPMDTLSSEYHQPEERQSQEEEIVVMMESEPPGTAAVPAATVCVCARLVHLPLCVCV</sequence>
<keyword evidence="7" id="KW-0371">Homeobox</keyword>
<dbReference type="InterPro" id="IPR000719">
    <property type="entry name" value="Prot_kinase_dom"/>
</dbReference>
<dbReference type="GO" id="GO:0046332">
    <property type="term" value="F:SMAD binding"/>
    <property type="evidence" value="ECO:0007669"/>
    <property type="project" value="TreeGrafter"/>
</dbReference>
<dbReference type="PANTHER" id="PTHR24058:SF53">
    <property type="entry name" value="HOMEODOMAIN-INTERACTING PROTEIN KINASE 2"/>
    <property type="match status" value="1"/>
</dbReference>
<dbReference type="InterPro" id="IPR050494">
    <property type="entry name" value="Ser_Thr_dual-spec_kinase"/>
</dbReference>
<keyword evidence="8" id="KW-1185">Reference proteome</keyword>
<keyword evidence="5" id="KW-0067">ATP-binding</keyword>
<evidence type="ECO:0000256" key="5">
    <source>
        <dbReference type="ARBA" id="ARBA00022840"/>
    </source>
</evidence>
<keyword evidence="2" id="KW-0808">Transferase</keyword>
<keyword evidence="7" id="KW-0238">DNA-binding</keyword>
<evidence type="ECO:0000256" key="4">
    <source>
        <dbReference type="ARBA" id="ARBA00022777"/>
    </source>
</evidence>
<dbReference type="SUPFAM" id="SSF56112">
    <property type="entry name" value="Protein kinase-like (PK-like)"/>
    <property type="match status" value="1"/>
</dbReference>
<dbReference type="PANTHER" id="PTHR24058">
    <property type="entry name" value="DUAL SPECIFICITY PROTEIN KINASE"/>
    <property type="match status" value="1"/>
</dbReference>
<proteinExistence type="predicted"/>
<dbReference type="AlphaFoldDB" id="A0AAV1F1I7"/>
<organism evidence="7 8">
    <name type="scientific">Xyrichtys novacula</name>
    <name type="common">Pearly razorfish</name>
    <name type="synonym">Hemipteronotus novacula</name>
    <dbReference type="NCBI Taxonomy" id="13765"/>
    <lineage>
        <taxon>Eukaryota</taxon>
        <taxon>Metazoa</taxon>
        <taxon>Chordata</taxon>
        <taxon>Craniata</taxon>
        <taxon>Vertebrata</taxon>
        <taxon>Euteleostomi</taxon>
        <taxon>Actinopterygii</taxon>
        <taxon>Neopterygii</taxon>
        <taxon>Teleostei</taxon>
        <taxon>Neoteleostei</taxon>
        <taxon>Acanthomorphata</taxon>
        <taxon>Eupercaria</taxon>
        <taxon>Labriformes</taxon>
        <taxon>Labridae</taxon>
        <taxon>Xyrichtys</taxon>
    </lineage>
</organism>
<dbReference type="GO" id="GO:0003677">
    <property type="term" value="F:DNA binding"/>
    <property type="evidence" value="ECO:0007669"/>
    <property type="project" value="UniProtKB-KW"/>
</dbReference>
<keyword evidence="1" id="KW-0723">Serine/threonine-protein kinase</keyword>
<dbReference type="Proteomes" id="UP001178508">
    <property type="component" value="Chromosome 4"/>
</dbReference>
<dbReference type="GO" id="GO:0004713">
    <property type="term" value="F:protein tyrosine kinase activity"/>
    <property type="evidence" value="ECO:0007669"/>
    <property type="project" value="TreeGrafter"/>
</dbReference>
<dbReference type="GO" id="GO:0042771">
    <property type="term" value="P:intrinsic apoptotic signaling pathway in response to DNA damage by p53 class mediator"/>
    <property type="evidence" value="ECO:0007669"/>
    <property type="project" value="TreeGrafter"/>
</dbReference>
<keyword evidence="4 7" id="KW-0418">Kinase</keyword>
<feature type="domain" description="Protein kinase" evidence="6">
    <location>
        <begin position="1"/>
        <end position="145"/>
    </location>
</feature>
<dbReference type="EMBL" id="OY660867">
    <property type="protein sequence ID" value="CAJ1055042.1"/>
    <property type="molecule type" value="Genomic_DNA"/>
</dbReference>
<evidence type="ECO:0000256" key="1">
    <source>
        <dbReference type="ARBA" id="ARBA00022527"/>
    </source>
</evidence>
<dbReference type="Gene3D" id="1.10.510.10">
    <property type="entry name" value="Transferase(Phosphotransferase) domain 1"/>
    <property type="match status" value="1"/>
</dbReference>
<dbReference type="GO" id="GO:0007224">
    <property type="term" value="P:smoothened signaling pathway"/>
    <property type="evidence" value="ECO:0007669"/>
    <property type="project" value="TreeGrafter"/>
</dbReference>
<gene>
    <name evidence="7" type="ORF">XNOV1_A040301</name>
</gene>
<dbReference type="InterPro" id="IPR011009">
    <property type="entry name" value="Kinase-like_dom_sf"/>
</dbReference>
<evidence type="ECO:0000313" key="7">
    <source>
        <dbReference type="EMBL" id="CAJ1055042.1"/>
    </source>
</evidence>
<accession>A0AAV1F1I7</accession>
<evidence type="ECO:0000259" key="6">
    <source>
        <dbReference type="PROSITE" id="PS50011"/>
    </source>
</evidence>
<name>A0AAV1F1I7_XYRNO</name>